<feature type="region of interest" description="Disordered" evidence="1">
    <location>
        <begin position="1"/>
        <end position="206"/>
    </location>
</feature>
<proteinExistence type="predicted"/>
<dbReference type="AlphaFoldDB" id="A0A3N1CQF1"/>
<feature type="compositionally biased region" description="Pro residues" evidence="1">
    <location>
        <begin position="157"/>
        <end position="197"/>
    </location>
</feature>
<keyword evidence="2" id="KW-0472">Membrane</keyword>
<sequence length="379" mass="39917">MATDPYETRSDTPLPGKAAPGQGGGTAPEGQDSDKTVPVPLPSPPPPPETPAEPPAPPETVFDVQQTVADSVKAPQNEAPPATFFDVPVAGSPRPSQEPGQPGGQYVLPPDSPYAQPTGRPAYGTQFQQPQQPQHQPPPPAPQQGQSLYETRQDAPQAPPAPPQPPQAHAPQPQYPPAPLPQAYPPGPPYPQPPYPAPEQAAPARPVPASWHRQHYAVGLFLIVYSLLTLVLGQVGFGDRKEELAEYLSEGIAGPAYIAVKAVQVLLLVATVEALRRRRSVLFLPVLAVWTASFAVLAVLDVVSGAYGTLLEHALYAVAFGIALFLSYALSVKAGTSAQAAAAVPVPAGPGGPPPQQPSPQSLSRTQEFALNTLNRWQR</sequence>
<keyword evidence="2" id="KW-1133">Transmembrane helix</keyword>
<keyword evidence="4" id="KW-1185">Reference proteome</keyword>
<feature type="transmembrane region" description="Helical" evidence="2">
    <location>
        <begin position="282"/>
        <end position="307"/>
    </location>
</feature>
<accession>A0A3N1CQF1</accession>
<feature type="transmembrane region" description="Helical" evidence="2">
    <location>
        <begin position="313"/>
        <end position="330"/>
    </location>
</feature>
<feature type="compositionally biased region" description="Pro residues" evidence="1">
    <location>
        <begin position="39"/>
        <end position="58"/>
    </location>
</feature>
<dbReference type="Proteomes" id="UP000272400">
    <property type="component" value="Unassembled WGS sequence"/>
</dbReference>
<evidence type="ECO:0000256" key="1">
    <source>
        <dbReference type="SAM" id="MobiDB-lite"/>
    </source>
</evidence>
<feature type="region of interest" description="Disordered" evidence="1">
    <location>
        <begin position="345"/>
        <end position="365"/>
    </location>
</feature>
<protein>
    <submittedName>
        <fullName evidence="3">Uncharacterized protein</fullName>
    </submittedName>
</protein>
<evidence type="ECO:0000313" key="4">
    <source>
        <dbReference type="Proteomes" id="UP000272400"/>
    </source>
</evidence>
<evidence type="ECO:0000256" key="2">
    <source>
        <dbReference type="SAM" id="Phobius"/>
    </source>
</evidence>
<dbReference type="PRINTS" id="PR01217">
    <property type="entry name" value="PRICHEXTENSN"/>
</dbReference>
<name>A0A3N1CQF1_9ACTN</name>
<gene>
    <name evidence="3" type="ORF">EDD29_1039</name>
</gene>
<keyword evidence="2" id="KW-0812">Transmembrane</keyword>
<reference evidence="3 4" key="1">
    <citation type="submission" date="2018-11" db="EMBL/GenBank/DDBJ databases">
        <title>Sequencing the genomes of 1000 actinobacteria strains.</title>
        <authorList>
            <person name="Klenk H.-P."/>
        </authorList>
    </citation>
    <scope>NUCLEOTIDE SEQUENCE [LARGE SCALE GENOMIC DNA]</scope>
    <source>
        <strain evidence="3 4">DSM 44254</strain>
    </source>
</reference>
<organism evidence="3 4">
    <name type="scientific">Actinocorallia herbida</name>
    <dbReference type="NCBI Taxonomy" id="58109"/>
    <lineage>
        <taxon>Bacteria</taxon>
        <taxon>Bacillati</taxon>
        <taxon>Actinomycetota</taxon>
        <taxon>Actinomycetes</taxon>
        <taxon>Streptosporangiales</taxon>
        <taxon>Thermomonosporaceae</taxon>
        <taxon>Actinocorallia</taxon>
    </lineage>
</organism>
<feature type="compositionally biased region" description="Pro residues" evidence="1">
    <location>
        <begin position="347"/>
        <end position="358"/>
    </location>
</feature>
<dbReference type="EMBL" id="RJKE01000001">
    <property type="protein sequence ID" value="ROO83536.1"/>
    <property type="molecule type" value="Genomic_DNA"/>
</dbReference>
<evidence type="ECO:0000313" key="3">
    <source>
        <dbReference type="EMBL" id="ROO83536.1"/>
    </source>
</evidence>
<comment type="caution">
    <text evidence="3">The sequence shown here is derived from an EMBL/GenBank/DDBJ whole genome shotgun (WGS) entry which is preliminary data.</text>
</comment>
<feature type="transmembrane region" description="Helical" evidence="2">
    <location>
        <begin position="215"/>
        <end position="236"/>
    </location>
</feature>
<feature type="transmembrane region" description="Helical" evidence="2">
    <location>
        <begin position="256"/>
        <end position="275"/>
    </location>
</feature>
<feature type="compositionally biased region" description="Basic and acidic residues" evidence="1">
    <location>
        <begin position="1"/>
        <end position="10"/>
    </location>
</feature>